<keyword evidence="6" id="KW-0472">Membrane</keyword>
<dbReference type="GO" id="GO:0015562">
    <property type="term" value="F:efflux transmembrane transporter activity"/>
    <property type="evidence" value="ECO:0007669"/>
    <property type="project" value="InterPro"/>
</dbReference>
<evidence type="ECO:0000313" key="8">
    <source>
        <dbReference type="EMBL" id="SEJ68760.1"/>
    </source>
</evidence>
<keyword evidence="5" id="KW-0812">Transmembrane</keyword>
<dbReference type="GO" id="GO:0009279">
    <property type="term" value="C:cell outer membrane"/>
    <property type="evidence" value="ECO:0007669"/>
    <property type="project" value="UniProtKB-SubCell"/>
</dbReference>
<keyword evidence="3" id="KW-0813">Transport</keyword>
<evidence type="ECO:0000256" key="4">
    <source>
        <dbReference type="ARBA" id="ARBA00022452"/>
    </source>
</evidence>
<evidence type="ECO:0000313" key="9">
    <source>
        <dbReference type="Proteomes" id="UP000199379"/>
    </source>
</evidence>
<keyword evidence="4" id="KW-1134">Transmembrane beta strand</keyword>
<proteinExistence type="inferred from homology"/>
<keyword evidence="7" id="KW-0998">Cell outer membrane</keyword>
<comment type="similarity">
    <text evidence="2">Belongs to the outer membrane factor (OMF) (TC 1.B.17) family.</text>
</comment>
<accession>A0A1H7B3D8</accession>
<keyword evidence="9" id="KW-1185">Reference proteome</keyword>
<evidence type="ECO:0000256" key="6">
    <source>
        <dbReference type="ARBA" id="ARBA00023136"/>
    </source>
</evidence>
<dbReference type="GO" id="GO:0015288">
    <property type="term" value="F:porin activity"/>
    <property type="evidence" value="ECO:0007669"/>
    <property type="project" value="TreeGrafter"/>
</dbReference>
<name>A0A1H7B3D8_9RHOB</name>
<evidence type="ECO:0000256" key="1">
    <source>
        <dbReference type="ARBA" id="ARBA00004442"/>
    </source>
</evidence>
<dbReference type="InterPro" id="IPR051906">
    <property type="entry name" value="TolC-like"/>
</dbReference>
<gene>
    <name evidence="8" type="ORF">SAMN05444007_106163</name>
</gene>
<dbReference type="Gene3D" id="1.20.1600.10">
    <property type="entry name" value="Outer membrane efflux proteins (OEP)"/>
    <property type="match status" value="1"/>
</dbReference>
<dbReference type="PANTHER" id="PTHR30026:SF22">
    <property type="entry name" value="OUTER MEMBRANE EFFLUX PROTEIN"/>
    <property type="match status" value="1"/>
</dbReference>
<dbReference type="AlphaFoldDB" id="A0A1H7B3D8"/>
<organism evidence="8 9">
    <name type="scientific">Cribrihabitans marinus</name>
    <dbReference type="NCBI Taxonomy" id="1227549"/>
    <lineage>
        <taxon>Bacteria</taxon>
        <taxon>Pseudomonadati</taxon>
        <taxon>Pseudomonadota</taxon>
        <taxon>Alphaproteobacteria</taxon>
        <taxon>Rhodobacterales</taxon>
        <taxon>Paracoccaceae</taxon>
        <taxon>Cribrihabitans</taxon>
    </lineage>
</organism>
<comment type="subcellular location">
    <subcellularLocation>
        <location evidence="1">Cell outer membrane</location>
    </subcellularLocation>
</comment>
<sequence>MRHGFFLPALLVALALQGQTALSEPLRDAVRRALGTNPALKASSAEMQASAYEMLQTQEEFLPTVELYGELGLQRVDDPAFLPDADNDISQTRSQIGLNARLVLFDGFRRANLVYARAARLDGNIFRLLDASETMALNATEAYIDVVRHRSLLGVARRNLAQHREIETRVRALVDGGRLPNSDLLTIQDRVEAASLAINDVERALRDADARYERVIGVPPGGGMAIRSAQVPPSLNTLTQAAIARNFRVLHAQTRIDESRYNRDIVLSDNLPQLSLNAGTSYGVNRNGLTGDRTDAYIGLGFNWTLYQGGRKPERNRLAELQYRAAYERDVAVRAVRELSAQAWNTYVSTADRAAMLRRQLRINRLIVDAYAEEFDAAKRTLLDLLEVERARFNVEFQSVSADASLAFSTYRALAVQSALAQHFGVARSDMALEPTFQARAKASRGFVFETTIEPLR</sequence>
<dbReference type="EMBL" id="FNYD01000006">
    <property type="protein sequence ID" value="SEJ68760.1"/>
    <property type="molecule type" value="Genomic_DNA"/>
</dbReference>
<dbReference type="SUPFAM" id="SSF56954">
    <property type="entry name" value="Outer membrane efflux proteins (OEP)"/>
    <property type="match status" value="1"/>
</dbReference>
<dbReference type="InterPro" id="IPR003423">
    <property type="entry name" value="OMP_efflux"/>
</dbReference>
<reference evidence="8 9" key="1">
    <citation type="submission" date="2016-10" db="EMBL/GenBank/DDBJ databases">
        <authorList>
            <person name="de Groot N.N."/>
        </authorList>
    </citation>
    <scope>NUCLEOTIDE SEQUENCE [LARGE SCALE GENOMIC DNA]</scope>
    <source>
        <strain evidence="8 9">DSM 29340</strain>
    </source>
</reference>
<dbReference type="RefSeq" id="WP_092366908.1">
    <property type="nucleotide sequence ID" value="NZ_BMGV01000006.1"/>
</dbReference>
<dbReference type="Pfam" id="PF02321">
    <property type="entry name" value="OEP"/>
    <property type="match status" value="2"/>
</dbReference>
<dbReference type="STRING" id="1227549.SAMN05444007_106163"/>
<evidence type="ECO:0000256" key="5">
    <source>
        <dbReference type="ARBA" id="ARBA00022692"/>
    </source>
</evidence>
<dbReference type="Proteomes" id="UP000199379">
    <property type="component" value="Unassembled WGS sequence"/>
</dbReference>
<protein>
    <submittedName>
        <fullName evidence="8">Outer membrane protein, adhesin transport system</fullName>
    </submittedName>
</protein>
<dbReference type="PANTHER" id="PTHR30026">
    <property type="entry name" value="OUTER MEMBRANE PROTEIN TOLC"/>
    <property type="match status" value="1"/>
</dbReference>
<evidence type="ECO:0000256" key="7">
    <source>
        <dbReference type="ARBA" id="ARBA00023237"/>
    </source>
</evidence>
<evidence type="ECO:0000256" key="3">
    <source>
        <dbReference type="ARBA" id="ARBA00022448"/>
    </source>
</evidence>
<dbReference type="OrthoDB" id="9814637at2"/>
<dbReference type="GO" id="GO:1990281">
    <property type="term" value="C:efflux pump complex"/>
    <property type="evidence" value="ECO:0007669"/>
    <property type="project" value="TreeGrafter"/>
</dbReference>
<evidence type="ECO:0000256" key="2">
    <source>
        <dbReference type="ARBA" id="ARBA00007613"/>
    </source>
</evidence>